<proteinExistence type="predicted"/>
<dbReference type="Proteomes" id="UP001162483">
    <property type="component" value="Unassembled WGS sequence"/>
</dbReference>
<dbReference type="EMBL" id="CATNWA010008078">
    <property type="protein sequence ID" value="CAI9555356.1"/>
    <property type="molecule type" value="Genomic_DNA"/>
</dbReference>
<reference evidence="1" key="1">
    <citation type="submission" date="2023-05" db="EMBL/GenBank/DDBJ databases">
        <authorList>
            <person name="Stuckert A."/>
        </authorList>
    </citation>
    <scope>NUCLEOTIDE SEQUENCE</scope>
</reference>
<accession>A0ABN9C5Q7</accession>
<gene>
    <name evidence="1" type="ORF">SPARVUS_LOCUS4371207</name>
</gene>
<name>A0ABN9C5Q7_9NEOB</name>
<protein>
    <submittedName>
        <fullName evidence="1">Uncharacterized protein</fullName>
    </submittedName>
</protein>
<organism evidence="1 2">
    <name type="scientific">Staurois parvus</name>
    <dbReference type="NCBI Taxonomy" id="386267"/>
    <lineage>
        <taxon>Eukaryota</taxon>
        <taxon>Metazoa</taxon>
        <taxon>Chordata</taxon>
        <taxon>Craniata</taxon>
        <taxon>Vertebrata</taxon>
        <taxon>Euteleostomi</taxon>
        <taxon>Amphibia</taxon>
        <taxon>Batrachia</taxon>
        <taxon>Anura</taxon>
        <taxon>Neobatrachia</taxon>
        <taxon>Ranoidea</taxon>
        <taxon>Ranidae</taxon>
        <taxon>Staurois</taxon>
    </lineage>
</organism>
<sequence length="56" mass="6365">MHSVKYCSLGNCQTQTHPLDCQTEKCNSTLQRTSLHCCRIQWLLAELLFPVASTLL</sequence>
<keyword evidence="2" id="KW-1185">Reference proteome</keyword>
<evidence type="ECO:0000313" key="1">
    <source>
        <dbReference type="EMBL" id="CAI9555356.1"/>
    </source>
</evidence>
<evidence type="ECO:0000313" key="2">
    <source>
        <dbReference type="Proteomes" id="UP001162483"/>
    </source>
</evidence>
<comment type="caution">
    <text evidence="1">The sequence shown here is derived from an EMBL/GenBank/DDBJ whole genome shotgun (WGS) entry which is preliminary data.</text>
</comment>